<dbReference type="AlphaFoldDB" id="A0A831W3Y4"/>
<gene>
    <name evidence="2" type="ORF">ENI96_11640</name>
</gene>
<evidence type="ECO:0000256" key="1">
    <source>
        <dbReference type="SAM" id="Phobius"/>
    </source>
</evidence>
<feature type="transmembrane region" description="Helical" evidence="1">
    <location>
        <begin position="40"/>
        <end position="59"/>
    </location>
</feature>
<dbReference type="Proteomes" id="UP000886251">
    <property type="component" value="Unassembled WGS sequence"/>
</dbReference>
<keyword evidence="1" id="KW-0812">Transmembrane</keyword>
<keyword evidence="1" id="KW-0472">Membrane</keyword>
<sequence>MPDPQDIRRQKEHSLLLVLLALLLFASPLTFWWASGHHAWFLPYLLWLLLILAGAWLQVRHRRHEL</sequence>
<comment type="caution">
    <text evidence="2">The sequence shown here is derived from an EMBL/GenBank/DDBJ whole genome shotgun (WGS) entry which is preliminary data.</text>
</comment>
<evidence type="ECO:0000313" key="2">
    <source>
        <dbReference type="EMBL" id="HEB97069.1"/>
    </source>
</evidence>
<reference evidence="2" key="1">
    <citation type="journal article" date="2020" name="mSystems">
        <title>Genome- and Community-Level Interaction Insights into Carbon Utilization and Element Cycling Functions of Hydrothermarchaeota in Hydrothermal Sediment.</title>
        <authorList>
            <person name="Zhou Z."/>
            <person name="Liu Y."/>
            <person name="Xu W."/>
            <person name="Pan J."/>
            <person name="Luo Z.H."/>
            <person name="Li M."/>
        </authorList>
    </citation>
    <scope>NUCLEOTIDE SEQUENCE [LARGE SCALE GENOMIC DNA]</scope>
    <source>
        <strain evidence="2">HyVt-443</strain>
    </source>
</reference>
<proteinExistence type="predicted"/>
<name>A0A831W3Y4_9GAMM</name>
<feature type="transmembrane region" description="Helical" evidence="1">
    <location>
        <begin position="15"/>
        <end position="34"/>
    </location>
</feature>
<protein>
    <submittedName>
        <fullName evidence="2">UTP--glucose-1-phosphate uridylyltransferase</fullName>
    </submittedName>
</protein>
<keyword evidence="2" id="KW-0808">Transferase</keyword>
<keyword evidence="1" id="KW-1133">Transmembrane helix</keyword>
<accession>A0A831W3Y4</accession>
<organism evidence="2">
    <name type="scientific">Sedimenticola thiotaurini</name>
    <dbReference type="NCBI Taxonomy" id="1543721"/>
    <lineage>
        <taxon>Bacteria</taxon>
        <taxon>Pseudomonadati</taxon>
        <taxon>Pseudomonadota</taxon>
        <taxon>Gammaproteobacteria</taxon>
        <taxon>Chromatiales</taxon>
        <taxon>Sedimenticolaceae</taxon>
        <taxon>Sedimenticola</taxon>
    </lineage>
</organism>
<dbReference type="GO" id="GO:0016779">
    <property type="term" value="F:nucleotidyltransferase activity"/>
    <property type="evidence" value="ECO:0007669"/>
    <property type="project" value="UniProtKB-KW"/>
</dbReference>
<keyword evidence="2" id="KW-0548">Nucleotidyltransferase</keyword>
<dbReference type="EMBL" id="DRKP01000140">
    <property type="protein sequence ID" value="HEB97069.1"/>
    <property type="molecule type" value="Genomic_DNA"/>
</dbReference>